<evidence type="ECO:0000313" key="2">
    <source>
        <dbReference type="EMBL" id="SIN91586.1"/>
    </source>
</evidence>
<dbReference type="Gene3D" id="3.10.290.10">
    <property type="entry name" value="RNA-binding S4 domain"/>
    <property type="match status" value="1"/>
</dbReference>
<dbReference type="InterPro" id="IPR036986">
    <property type="entry name" value="S4_RNA-bd_sf"/>
</dbReference>
<sequence>MKKTIKINREFITLGQLLKHVNIISSGGMAKWYLAEHTVLVDTEIENRRGKKLYPGSVVEIPNEGTYFIQSEEASTESIEDKK</sequence>
<evidence type="ECO:0000313" key="3">
    <source>
        <dbReference type="Proteomes" id="UP000184758"/>
    </source>
</evidence>
<dbReference type="STRING" id="28230.SAMN05878443_0467"/>
<keyword evidence="1" id="KW-0694">RNA-binding</keyword>
<name>A0A1N6F8P2_9LACT</name>
<dbReference type="PROSITE" id="PS50889">
    <property type="entry name" value="S4"/>
    <property type="match status" value="1"/>
</dbReference>
<dbReference type="AlphaFoldDB" id="A0A1N6F8P2"/>
<protein>
    <submittedName>
        <fullName evidence="2">S4 domain protein YaaA</fullName>
    </submittedName>
</protein>
<dbReference type="SUPFAM" id="SSF55174">
    <property type="entry name" value="Alpha-L RNA-binding motif"/>
    <property type="match status" value="1"/>
</dbReference>
<keyword evidence="3" id="KW-1185">Reference proteome</keyword>
<dbReference type="OrthoDB" id="9811532at2"/>
<dbReference type="Proteomes" id="UP000184758">
    <property type="component" value="Unassembled WGS sequence"/>
</dbReference>
<dbReference type="eggNOG" id="COG2501">
    <property type="taxonomic scope" value="Bacteria"/>
</dbReference>
<gene>
    <name evidence="2" type="ORF">SAMN05878443_0467</name>
</gene>
<reference evidence="3" key="1">
    <citation type="submission" date="2016-11" db="EMBL/GenBank/DDBJ databases">
        <authorList>
            <person name="Varghese N."/>
            <person name="Submissions S."/>
        </authorList>
    </citation>
    <scope>NUCLEOTIDE SEQUENCE [LARGE SCALE GENOMIC DNA]</scope>
    <source>
        <strain evidence="3">313</strain>
    </source>
</reference>
<proteinExistence type="predicted"/>
<dbReference type="GO" id="GO:0003723">
    <property type="term" value="F:RNA binding"/>
    <property type="evidence" value="ECO:0007669"/>
    <property type="project" value="UniProtKB-KW"/>
</dbReference>
<dbReference type="Pfam" id="PF13275">
    <property type="entry name" value="S4_2"/>
    <property type="match status" value="1"/>
</dbReference>
<dbReference type="NCBIfam" id="TIGR02988">
    <property type="entry name" value="YaaA_near_RecF"/>
    <property type="match status" value="1"/>
</dbReference>
<dbReference type="EMBL" id="FSRN01000001">
    <property type="protein sequence ID" value="SIN91586.1"/>
    <property type="molecule type" value="Genomic_DNA"/>
</dbReference>
<evidence type="ECO:0000256" key="1">
    <source>
        <dbReference type="PROSITE-ProRule" id="PRU00182"/>
    </source>
</evidence>
<dbReference type="InterPro" id="IPR014330">
    <property type="entry name" value="RNA-bd_S4-rel_YaaA"/>
</dbReference>
<organism evidence="2 3">
    <name type="scientific">Carnobacterium alterfunditum</name>
    <dbReference type="NCBI Taxonomy" id="28230"/>
    <lineage>
        <taxon>Bacteria</taxon>
        <taxon>Bacillati</taxon>
        <taxon>Bacillota</taxon>
        <taxon>Bacilli</taxon>
        <taxon>Lactobacillales</taxon>
        <taxon>Carnobacteriaceae</taxon>
        <taxon>Carnobacterium</taxon>
    </lineage>
</organism>
<accession>A0A1N6F8P2</accession>
<dbReference type="RefSeq" id="WP_034547067.1">
    <property type="nucleotide sequence ID" value="NZ_FSRN01000001.1"/>
</dbReference>